<reference evidence="2 3" key="1">
    <citation type="journal article" date="2013" name="PLoS Genet.">
        <title>Comparative genome structure, secondary metabolite, and effector coding capacity across Cochliobolus pathogens.</title>
        <authorList>
            <person name="Condon B.J."/>
            <person name="Leng Y."/>
            <person name="Wu D."/>
            <person name="Bushley K.E."/>
            <person name="Ohm R.A."/>
            <person name="Otillar R."/>
            <person name="Martin J."/>
            <person name="Schackwitz W."/>
            <person name="Grimwood J."/>
            <person name="MohdZainudin N."/>
            <person name="Xue C."/>
            <person name="Wang R."/>
            <person name="Manning V.A."/>
            <person name="Dhillon B."/>
            <person name="Tu Z.J."/>
            <person name="Steffenson B.J."/>
            <person name="Salamov A."/>
            <person name="Sun H."/>
            <person name="Lowry S."/>
            <person name="LaButti K."/>
            <person name="Han J."/>
            <person name="Copeland A."/>
            <person name="Lindquist E."/>
            <person name="Barry K."/>
            <person name="Schmutz J."/>
            <person name="Baker S.E."/>
            <person name="Ciuffetti L.M."/>
            <person name="Grigoriev I.V."/>
            <person name="Zhong S."/>
            <person name="Turgeon B.G."/>
        </authorList>
    </citation>
    <scope>NUCLEOTIDE SEQUENCE [LARGE SCALE GENOMIC DNA]</scope>
    <source>
        <strain evidence="2 3">26-R-13</strain>
    </source>
</reference>
<feature type="region of interest" description="Disordered" evidence="1">
    <location>
        <begin position="1"/>
        <end position="25"/>
    </location>
</feature>
<accession>W6XM33</accession>
<evidence type="ECO:0000313" key="2">
    <source>
        <dbReference type="EMBL" id="EUC28287.1"/>
    </source>
</evidence>
<dbReference type="Proteomes" id="UP000053841">
    <property type="component" value="Unassembled WGS sequence"/>
</dbReference>
<feature type="non-terminal residue" evidence="2">
    <location>
        <position position="1"/>
    </location>
</feature>
<name>W6XM33_COCC2</name>
<proteinExistence type="predicted"/>
<gene>
    <name evidence="2" type="ORF">COCCADRAFT_109556</name>
</gene>
<sequence length="81" mass="9338">STPSPPFHPSLLSPPNSRIPARSPLDCHRDLRPSRPYVILHPVHRPLDTVIFHMLPARAPSTRFPPFDKPLAVWEKRYAVW</sequence>
<organism evidence="2 3">
    <name type="scientific">Cochliobolus carbonum (strain 26-R-13)</name>
    <name type="common">Maize leaf spot fungus</name>
    <name type="synonym">Bipolaris zeicola</name>
    <dbReference type="NCBI Taxonomy" id="930089"/>
    <lineage>
        <taxon>Eukaryota</taxon>
        <taxon>Fungi</taxon>
        <taxon>Dikarya</taxon>
        <taxon>Ascomycota</taxon>
        <taxon>Pezizomycotina</taxon>
        <taxon>Dothideomycetes</taxon>
        <taxon>Pleosporomycetidae</taxon>
        <taxon>Pleosporales</taxon>
        <taxon>Pleosporineae</taxon>
        <taxon>Pleosporaceae</taxon>
        <taxon>Bipolaris</taxon>
    </lineage>
</organism>
<evidence type="ECO:0000256" key="1">
    <source>
        <dbReference type="SAM" id="MobiDB-lite"/>
    </source>
</evidence>
<dbReference type="AlphaFoldDB" id="W6XM33"/>
<dbReference type="EMBL" id="KI964826">
    <property type="protein sequence ID" value="EUC28287.1"/>
    <property type="molecule type" value="Genomic_DNA"/>
</dbReference>
<dbReference type="GeneID" id="19143919"/>
<dbReference type="KEGG" id="bze:COCCADRAFT_109556"/>
<keyword evidence="3" id="KW-1185">Reference proteome</keyword>
<protein>
    <submittedName>
        <fullName evidence="2">Uncharacterized protein</fullName>
    </submittedName>
</protein>
<dbReference type="RefSeq" id="XP_007717408.1">
    <property type="nucleotide sequence ID" value="XM_007719218.1"/>
</dbReference>
<dbReference type="HOGENOM" id="CLU_2580193_0_0_1"/>
<evidence type="ECO:0000313" key="3">
    <source>
        <dbReference type="Proteomes" id="UP000053841"/>
    </source>
</evidence>